<evidence type="ECO:0000313" key="1">
    <source>
        <dbReference type="EMBL" id="CAK9195919.1"/>
    </source>
</evidence>
<protein>
    <submittedName>
        <fullName evidence="1">Uncharacterized protein</fullName>
    </submittedName>
</protein>
<gene>
    <name evidence="1" type="ORF">CSSPTR1EN2_LOCUS3214</name>
</gene>
<name>A0ABP0TGI7_9BRYO</name>
<proteinExistence type="predicted"/>
<keyword evidence="2" id="KW-1185">Reference proteome</keyword>
<dbReference type="Proteomes" id="UP001497512">
    <property type="component" value="Chromosome 11"/>
</dbReference>
<organism evidence="1 2">
    <name type="scientific">Sphagnum troendelagicum</name>
    <dbReference type="NCBI Taxonomy" id="128251"/>
    <lineage>
        <taxon>Eukaryota</taxon>
        <taxon>Viridiplantae</taxon>
        <taxon>Streptophyta</taxon>
        <taxon>Embryophyta</taxon>
        <taxon>Bryophyta</taxon>
        <taxon>Sphagnophytina</taxon>
        <taxon>Sphagnopsida</taxon>
        <taxon>Sphagnales</taxon>
        <taxon>Sphagnaceae</taxon>
        <taxon>Sphagnum</taxon>
    </lineage>
</organism>
<accession>A0ABP0TGI7</accession>
<evidence type="ECO:0000313" key="2">
    <source>
        <dbReference type="Proteomes" id="UP001497512"/>
    </source>
</evidence>
<sequence length="67" mass="7275">MATERTTRRISGDVIENLRIYSGSSGALPNGTLPPPVYNGRSSSVAVPLPVTVMPRTDRIFFSIVQQ</sequence>
<reference evidence="1" key="1">
    <citation type="submission" date="2024-02" db="EMBL/GenBank/DDBJ databases">
        <authorList>
            <consortium name="ELIXIR-Norway"/>
            <consortium name="Elixir Norway"/>
        </authorList>
    </citation>
    <scope>NUCLEOTIDE SEQUENCE</scope>
</reference>
<dbReference type="EMBL" id="OZ019903">
    <property type="protein sequence ID" value="CAK9195919.1"/>
    <property type="molecule type" value="Genomic_DNA"/>
</dbReference>